<feature type="region of interest" description="Disordered" evidence="1">
    <location>
        <begin position="1"/>
        <end position="63"/>
    </location>
</feature>
<evidence type="ECO:0000313" key="3">
    <source>
        <dbReference type="Proteomes" id="UP001085076"/>
    </source>
</evidence>
<gene>
    <name evidence="2" type="ORF">J5N97_001887</name>
</gene>
<sequence length="273" mass="30187">MESWDWGRRRRSWTEERRRSRWSREEESDAGECGFGVGVRERRRGERGSHPRDGRSGGLDGHGRLVERTWRDFSDGRPLPARVPGRESERGNPATIVACELYKQGVSVLRSRTLILTTLLNTLSHRLCNGSIHAPNLSSLSNSLLLHSLSPISLFFAAAAAVPKRTAVAIPKTTDSDATTVSETACLTTQVSSASAASVTDPRGVPGDRVALFQRRRNPDEILLAAPHRSGAGRESRLVSPPDRRPGRPLVIAHRHDFQSQGPEPVREPDRIF</sequence>
<dbReference type="AlphaFoldDB" id="A0A9D5H209"/>
<organism evidence="2 3">
    <name type="scientific">Dioscorea zingiberensis</name>
    <dbReference type="NCBI Taxonomy" id="325984"/>
    <lineage>
        <taxon>Eukaryota</taxon>
        <taxon>Viridiplantae</taxon>
        <taxon>Streptophyta</taxon>
        <taxon>Embryophyta</taxon>
        <taxon>Tracheophyta</taxon>
        <taxon>Spermatophyta</taxon>
        <taxon>Magnoliopsida</taxon>
        <taxon>Liliopsida</taxon>
        <taxon>Dioscoreales</taxon>
        <taxon>Dioscoreaceae</taxon>
        <taxon>Dioscorea</taxon>
    </lineage>
</organism>
<evidence type="ECO:0000313" key="2">
    <source>
        <dbReference type="EMBL" id="KAJ0960316.1"/>
    </source>
</evidence>
<feature type="compositionally biased region" description="Basic and acidic residues" evidence="1">
    <location>
        <begin position="232"/>
        <end position="246"/>
    </location>
</feature>
<feature type="region of interest" description="Disordered" evidence="1">
    <location>
        <begin position="222"/>
        <end position="249"/>
    </location>
</feature>
<comment type="caution">
    <text evidence="2">The sequence shown here is derived from an EMBL/GenBank/DDBJ whole genome shotgun (WGS) entry which is preliminary data.</text>
</comment>
<feature type="region of interest" description="Disordered" evidence="1">
    <location>
        <begin position="254"/>
        <end position="273"/>
    </location>
</feature>
<dbReference type="Proteomes" id="UP001085076">
    <property type="component" value="Unassembled WGS sequence"/>
</dbReference>
<reference evidence="2 3" key="1">
    <citation type="journal article" date="2022" name="Hortic Res">
        <title>The genome of Dioscorea zingiberensis sheds light on the biosynthesis, origin and evolution of the medicinally important diosgenin saponins.</title>
        <authorList>
            <person name="Li Y."/>
            <person name="Tan C."/>
            <person name="Li Z."/>
            <person name="Guo J."/>
            <person name="Li S."/>
            <person name="Chen X."/>
            <person name="Wang C."/>
            <person name="Dai X."/>
            <person name="Yang H."/>
            <person name="Song W."/>
            <person name="Hou L."/>
            <person name="Xu J."/>
            <person name="Tong Z."/>
            <person name="Xu A."/>
            <person name="Yuan X."/>
            <person name="Wang W."/>
            <person name="Yang Q."/>
            <person name="Chen L."/>
            <person name="Sun Z."/>
            <person name="Wang K."/>
            <person name="Pan B."/>
            <person name="Chen J."/>
            <person name="Bao Y."/>
            <person name="Liu F."/>
            <person name="Qi X."/>
            <person name="Gang D.R."/>
            <person name="Wen J."/>
            <person name="Li J."/>
        </authorList>
    </citation>
    <scope>NUCLEOTIDE SEQUENCE [LARGE SCALE GENOMIC DNA]</scope>
    <source>
        <strain evidence="2">Dzin_1.0</strain>
    </source>
</reference>
<evidence type="ECO:0000256" key="1">
    <source>
        <dbReference type="SAM" id="MobiDB-lite"/>
    </source>
</evidence>
<dbReference type="EMBL" id="JAGGNH010000090">
    <property type="protein sequence ID" value="KAJ0960316.1"/>
    <property type="molecule type" value="Genomic_DNA"/>
</dbReference>
<name>A0A9D5H209_9LILI</name>
<proteinExistence type="predicted"/>
<keyword evidence="3" id="KW-1185">Reference proteome</keyword>
<feature type="compositionally biased region" description="Basic and acidic residues" evidence="1">
    <location>
        <begin position="39"/>
        <end position="63"/>
    </location>
</feature>
<feature type="compositionally biased region" description="Basic and acidic residues" evidence="1">
    <location>
        <begin position="12"/>
        <end position="25"/>
    </location>
</feature>
<accession>A0A9D5H209</accession>
<protein>
    <submittedName>
        <fullName evidence="2">Uncharacterized protein</fullName>
    </submittedName>
</protein>